<feature type="non-terminal residue" evidence="2">
    <location>
        <position position="1"/>
    </location>
</feature>
<evidence type="ECO:0000313" key="2">
    <source>
        <dbReference type="EMBL" id="KAF0710514.1"/>
    </source>
</evidence>
<name>A0A6G0VXB4_APHCR</name>
<evidence type="ECO:0000259" key="1">
    <source>
        <dbReference type="Pfam" id="PF05699"/>
    </source>
</evidence>
<keyword evidence="3" id="KW-1185">Reference proteome</keyword>
<dbReference type="InterPro" id="IPR052958">
    <property type="entry name" value="IFN-induced_PKR_regulator"/>
</dbReference>
<dbReference type="AlphaFoldDB" id="A0A6G0VXB4"/>
<comment type="caution">
    <text evidence="2">The sequence shown here is derived from an EMBL/GenBank/DDBJ whole genome shotgun (WGS) entry which is preliminary data.</text>
</comment>
<dbReference type="Proteomes" id="UP000478052">
    <property type="component" value="Unassembled WGS sequence"/>
</dbReference>
<dbReference type="PANTHER" id="PTHR46289:SF14">
    <property type="entry name" value="DUF4371 DOMAIN-CONTAINING PROTEIN"/>
    <property type="match status" value="1"/>
</dbReference>
<dbReference type="InterPro" id="IPR012337">
    <property type="entry name" value="RNaseH-like_sf"/>
</dbReference>
<dbReference type="OrthoDB" id="6584955at2759"/>
<proteinExistence type="predicted"/>
<dbReference type="PANTHER" id="PTHR46289">
    <property type="entry name" value="52 KDA REPRESSOR OF THE INHIBITOR OF THE PROTEIN KINASE-LIKE PROTEIN-RELATED"/>
    <property type="match status" value="1"/>
</dbReference>
<protein>
    <submittedName>
        <fullName evidence="2">Zinc finger MYM-type protein 1-like</fullName>
    </submittedName>
</protein>
<gene>
    <name evidence="2" type="ORF">FWK35_00030018</name>
</gene>
<dbReference type="GO" id="GO:0046983">
    <property type="term" value="F:protein dimerization activity"/>
    <property type="evidence" value="ECO:0007669"/>
    <property type="project" value="InterPro"/>
</dbReference>
<dbReference type="InterPro" id="IPR008906">
    <property type="entry name" value="HATC_C_dom"/>
</dbReference>
<feature type="domain" description="HAT C-terminal dimerisation" evidence="1">
    <location>
        <begin position="40"/>
        <end position="96"/>
    </location>
</feature>
<accession>A0A6G0VXB4</accession>
<reference evidence="2 3" key="1">
    <citation type="submission" date="2019-08" db="EMBL/GenBank/DDBJ databases">
        <title>Whole genome of Aphis craccivora.</title>
        <authorList>
            <person name="Voronova N.V."/>
            <person name="Shulinski R.S."/>
            <person name="Bandarenka Y.V."/>
            <person name="Zhorov D.G."/>
            <person name="Warner D."/>
        </authorList>
    </citation>
    <scope>NUCLEOTIDE SEQUENCE [LARGE SCALE GENOMIC DNA]</scope>
    <source>
        <strain evidence="2">180601</strain>
        <tissue evidence="2">Whole Body</tissue>
    </source>
</reference>
<evidence type="ECO:0000313" key="3">
    <source>
        <dbReference type="Proteomes" id="UP000478052"/>
    </source>
</evidence>
<sequence length="118" mass="13683">ELFSINTNVLYSEMVVAQNCAINRNENFTLDDLKIIISKNVYPNLYTLLKVAILLPISSASCERSFSAMHRIKTWTRSTMEQSRFTNISLLHIERDIIIDSEQVLNIFSLKDRMLSLR</sequence>
<dbReference type="SUPFAM" id="SSF53098">
    <property type="entry name" value="Ribonuclease H-like"/>
    <property type="match status" value="1"/>
</dbReference>
<dbReference type="Pfam" id="PF05699">
    <property type="entry name" value="Dimer_Tnp_hAT"/>
    <property type="match status" value="1"/>
</dbReference>
<organism evidence="2 3">
    <name type="scientific">Aphis craccivora</name>
    <name type="common">Cowpea aphid</name>
    <dbReference type="NCBI Taxonomy" id="307492"/>
    <lineage>
        <taxon>Eukaryota</taxon>
        <taxon>Metazoa</taxon>
        <taxon>Ecdysozoa</taxon>
        <taxon>Arthropoda</taxon>
        <taxon>Hexapoda</taxon>
        <taxon>Insecta</taxon>
        <taxon>Pterygota</taxon>
        <taxon>Neoptera</taxon>
        <taxon>Paraneoptera</taxon>
        <taxon>Hemiptera</taxon>
        <taxon>Sternorrhyncha</taxon>
        <taxon>Aphidomorpha</taxon>
        <taxon>Aphidoidea</taxon>
        <taxon>Aphididae</taxon>
        <taxon>Aphidini</taxon>
        <taxon>Aphis</taxon>
        <taxon>Aphis</taxon>
    </lineage>
</organism>
<dbReference type="EMBL" id="VUJU01011632">
    <property type="protein sequence ID" value="KAF0710514.1"/>
    <property type="molecule type" value="Genomic_DNA"/>
</dbReference>